<dbReference type="InterPro" id="IPR017703">
    <property type="entry name" value="YgfZ/GCV_T_CS"/>
</dbReference>
<accession>B3RSZ5</accession>
<dbReference type="GeneID" id="6751817"/>
<keyword evidence="7" id="KW-1185">Reference proteome</keyword>
<dbReference type="Gene3D" id="3.30.1360.120">
    <property type="entry name" value="Probable tRNA modification gtpase trme, domain 1"/>
    <property type="match status" value="1"/>
</dbReference>
<protein>
    <submittedName>
        <fullName evidence="6">Uncharacterized protein</fullName>
    </submittedName>
</protein>
<evidence type="ECO:0000256" key="3">
    <source>
        <dbReference type="ARBA" id="ARBA00023128"/>
    </source>
</evidence>
<dbReference type="eggNOG" id="KOG2929">
    <property type="taxonomic scope" value="Eukaryota"/>
</dbReference>
<dbReference type="CTD" id="6751817"/>
<dbReference type="Proteomes" id="UP000009022">
    <property type="component" value="Unassembled WGS sequence"/>
</dbReference>
<dbReference type="OrthoDB" id="191995at2759"/>
<dbReference type="AlphaFoldDB" id="B3RSZ5"/>
<dbReference type="NCBIfam" id="TIGR03317">
    <property type="entry name" value="ygfZ_signature"/>
    <property type="match status" value="1"/>
</dbReference>
<dbReference type="OMA" id="MDRLHGV"/>
<dbReference type="PANTHER" id="PTHR22602:SF0">
    <property type="entry name" value="TRANSFERASE CAF17, MITOCHONDRIAL-RELATED"/>
    <property type="match status" value="1"/>
</dbReference>
<dbReference type="InterPro" id="IPR006222">
    <property type="entry name" value="GCVT_N"/>
</dbReference>
<dbReference type="InterPro" id="IPR045179">
    <property type="entry name" value="YgfZ/GcvT"/>
</dbReference>
<keyword evidence="2" id="KW-0809">Transit peptide</keyword>
<dbReference type="InParanoid" id="B3RSZ5"/>
<reference evidence="6 7" key="1">
    <citation type="journal article" date="2008" name="Nature">
        <title>The Trichoplax genome and the nature of placozoans.</title>
        <authorList>
            <person name="Srivastava M."/>
            <person name="Begovic E."/>
            <person name="Chapman J."/>
            <person name="Putnam N.H."/>
            <person name="Hellsten U."/>
            <person name="Kawashima T."/>
            <person name="Kuo A."/>
            <person name="Mitros T."/>
            <person name="Salamov A."/>
            <person name="Carpenter M.L."/>
            <person name="Signorovitch A.Y."/>
            <person name="Moreno M.A."/>
            <person name="Kamm K."/>
            <person name="Grimwood J."/>
            <person name="Schmutz J."/>
            <person name="Shapiro H."/>
            <person name="Grigoriev I.V."/>
            <person name="Buss L.W."/>
            <person name="Schierwater B."/>
            <person name="Dellaporta S.L."/>
            <person name="Rokhsar D.S."/>
        </authorList>
    </citation>
    <scope>NUCLEOTIDE SEQUENCE [LARGE SCALE GENOMIC DNA]</scope>
    <source>
        <strain evidence="6 7">Grell-BS-1999</strain>
    </source>
</reference>
<proteinExistence type="predicted"/>
<dbReference type="Pfam" id="PF01571">
    <property type="entry name" value="GCV_T"/>
    <property type="match status" value="1"/>
</dbReference>
<dbReference type="PANTHER" id="PTHR22602">
    <property type="entry name" value="TRANSFERASE CAF17, MITOCHONDRIAL-RELATED"/>
    <property type="match status" value="1"/>
</dbReference>
<feature type="domain" description="CAF17 C-terminal" evidence="5">
    <location>
        <begin position="245"/>
        <end position="323"/>
    </location>
</feature>
<keyword evidence="3" id="KW-0496">Mitochondrion</keyword>
<dbReference type="InterPro" id="IPR057460">
    <property type="entry name" value="CAF17_C"/>
</dbReference>
<comment type="subcellular location">
    <subcellularLocation>
        <location evidence="1">Mitochondrion</location>
    </subcellularLocation>
</comment>
<dbReference type="Pfam" id="PF25455">
    <property type="entry name" value="Beta-barrel_CAF17_C"/>
    <property type="match status" value="1"/>
</dbReference>
<evidence type="ECO:0000313" key="6">
    <source>
        <dbReference type="EMBL" id="EDV27135.1"/>
    </source>
</evidence>
<evidence type="ECO:0000313" key="7">
    <source>
        <dbReference type="Proteomes" id="UP000009022"/>
    </source>
</evidence>
<dbReference type="EMBL" id="DS985243">
    <property type="protein sequence ID" value="EDV27135.1"/>
    <property type="molecule type" value="Genomic_DNA"/>
</dbReference>
<dbReference type="SUPFAM" id="SSF103025">
    <property type="entry name" value="Folate-binding domain"/>
    <property type="match status" value="1"/>
</dbReference>
<dbReference type="GO" id="GO:0016226">
    <property type="term" value="P:iron-sulfur cluster assembly"/>
    <property type="evidence" value="ECO:0000318"/>
    <property type="project" value="GO_Central"/>
</dbReference>
<dbReference type="HOGENOM" id="CLU_007884_7_1_1"/>
<feature type="domain" description="GCVT N-terminal" evidence="4">
    <location>
        <begin position="42"/>
        <end position="131"/>
    </location>
</feature>
<evidence type="ECO:0000256" key="2">
    <source>
        <dbReference type="ARBA" id="ARBA00022946"/>
    </source>
</evidence>
<dbReference type="RefSeq" id="XP_002111131.1">
    <property type="nucleotide sequence ID" value="XM_002111095.1"/>
</dbReference>
<gene>
    <name evidence="6" type="ORF">TRIADDRAFT_54782</name>
</gene>
<evidence type="ECO:0000256" key="1">
    <source>
        <dbReference type="ARBA" id="ARBA00004173"/>
    </source>
</evidence>
<dbReference type="InterPro" id="IPR027266">
    <property type="entry name" value="TrmE/GcvT-like"/>
</dbReference>
<evidence type="ECO:0000259" key="4">
    <source>
        <dbReference type="Pfam" id="PF01571"/>
    </source>
</evidence>
<dbReference type="KEGG" id="tad:TRIADDRAFT_54782"/>
<dbReference type="FunFam" id="3.30.1360.120:FF:000064">
    <property type="entry name" value="Putative transferase CAF17, mitochondrial"/>
    <property type="match status" value="1"/>
</dbReference>
<dbReference type="STRING" id="10228.B3RSZ5"/>
<evidence type="ECO:0000259" key="5">
    <source>
        <dbReference type="Pfam" id="PF25455"/>
    </source>
</evidence>
<dbReference type="FunCoup" id="B3RSZ5">
    <property type="interactions" value="678"/>
</dbReference>
<dbReference type="PhylomeDB" id="B3RSZ5"/>
<name>B3RSZ5_TRIAD</name>
<organism evidence="6 7">
    <name type="scientific">Trichoplax adhaerens</name>
    <name type="common">Trichoplax reptans</name>
    <dbReference type="NCBI Taxonomy" id="10228"/>
    <lineage>
        <taxon>Eukaryota</taxon>
        <taxon>Metazoa</taxon>
        <taxon>Placozoa</taxon>
        <taxon>Uniplacotomia</taxon>
        <taxon>Trichoplacea</taxon>
        <taxon>Trichoplacidae</taxon>
        <taxon>Trichoplax</taxon>
    </lineage>
</organism>
<dbReference type="GO" id="GO:0005759">
    <property type="term" value="C:mitochondrial matrix"/>
    <property type="evidence" value="ECO:0000318"/>
    <property type="project" value="GO_Central"/>
</dbReference>
<sequence length="325" mass="37246">MQILPRIFRQNIINKNLYRLYTNKSTLQACIECAPLLERSLLRISGPDAATFLQGLITNDINTTEPASYAMLLNPKGRILYDILLYKNRNDDEEYYLLECDVRVNTAIENHCKFYKLRSKVDIVNVDQELAVWWAKYNDRESLAFKNEPILRTKDPRLQKLGERIIIPRHKNLSEYAQNLINVNYQEYVDDRMKLGICEGVSEVITGESLPLEYNLDYLDGVKFDKGCYLGQELTARTYHTGVIRKRLMPVIFLNPIDDNAAFLGSTVLNDKNKNCGKLRALSGKYGVALLRIADSLSGLLSVKTTNNTEVTLTASKPLWWPQNN</sequence>